<proteinExistence type="predicted"/>
<reference evidence="1" key="1">
    <citation type="submission" date="2020-05" db="EMBL/GenBank/DDBJ databases">
        <title>Genomic Encyclopedia of Type Strains, Phase IV (KMG-V): Genome sequencing to study the core and pangenomes of soil and plant-associated prokaryotes.</title>
        <authorList>
            <person name="Whitman W."/>
        </authorList>
    </citation>
    <scope>NUCLEOTIDE SEQUENCE</scope>
    <source>
        <strain evidence="1">16F</strain>
    </source>
</reference>
<name>A0A8J8GDM5_9FLAO</name>
<accession>A0A8J8GDM5</accession>
<comment type="caution">
    <text evidence="1">The sequence shown here is derived from an EMBL/GenBank/DDBJ whole genome shotgun (WGS) entry which is preliminary data.</text>
</comment>
<dbReference type="EMBL" id="JABSNO010000030">
    <property type="protein sequence ID" value="NRS93877.1"/>
    <property type="molecule type" value="Genomic_DNA"/>
</dbReference>
<evidence type="ECO:0000313" key="1">
    <source>
        <dbReference type="EMBL" id="NRS93877.1"/>
    </source>
</evidence>
<protein>
    <submittedName>
        <fullName evidence="1">Uncharacterized protein</fullName>
    </submittedName>
</protein>
<keyword evidence="2" id="KW-1185">Reference proteome</keyword>
<organism evidence="1 2">
    <name type="scientific">Frigoriflavimonas asaccharolytica</name>
    <dbReference type="NCBI Taxonomy" id="2735899"/>
    <lineage>
        <taxon>Bacteria</taxon>
        <taxon>Pseudomonadati</taxon>
        <taxon>Bacteroidota</taxon>
        <taxon>Flavobacteriia</taxon>
        <taxon>Flavobacteriales</taxon>
        <taxon>Weeksellaceae</taxon>
        <taxon>Frigoriflavimonas</taxon>
    </lineage>
</organism>
<evidence type="ECO:0000313" key="2">
    <source>
        <dbReference type="Proteomes" id="UP000610746"/>
    </source>
</evidence>
<dbReference type="AlphaFoldDB" id="A0A8J8GDM5"/>
<sequence length="74" mass="8871">MGIQSVNNVSKNLLFYIDSFYVNFMSEHKFKTIILPYLNSILKKDKVYFLKTGYDINLKEDVFEEVTYQKYIID</sequence>
<dbReference type="RefSeq" id="WP_173780417.1">
    <property type="nucleotide sequence ID" value="NZ_JABSNO010000030.1"/>
</dbReference>
<dbReference type="Proteomes" id="UP000610746">
    <property type="component" value="Unassembled WGS sequence"/>
</dbReference>
<gene>
    <name evidence="1" type="ORF">HNQ03_002968</name>
</gene>